<dbReference type="CDD" id="cd00293">
    <property type="entry name" value="USP-like"/>
    <property type="match status" value="1"/>
</dbReference>
<organism evidence="3 4">
    <name type="scientific">Sporosarcina aquimarina</name>
    <dbReference type="NCBI Taxonomy" id="114975"/>
    <lineage>
        <taxon>Bacteria</taxon>
        <taxon>Bacillati</taxon>
        <taxon>Bacillota</taxon>
        <taxon>Bacilli</taxon>
        <taxon>Bacillales</taxon>
        <taxon>Caryophanaceae</taxon>
        <taxon>Sporosarcina</taxon>
    </lineage>
</organism>
<evidence type="ECO:0000256" key="1">
    <source>
        <dbReference type="ARBA" id="ARBA00008791"/>
    </source>
</evidence>
<dbReference type="PRINTS" id="PR01438">
    <property type="entry name" value="UNVRSLSTRESS"/>
</dbReference>
<dbReference type="InterPro" id="IPR006015">
    <property type="entry name" value="Universal_stress_UspA"/>
</dbReference>
<dbReference type="PANTHER" id="PTHR46268:SF6">
    <property type="entry name" value="UNIVERSAL STRESS PROTEIN UP12"/>
    <property type="match status" value="1"/>
</dbReference>
<dbReference type="InterPro" id="IPR006016">
    <property type="entry name" value="UspA"/>
</dbReference>
<dbReference type="Gene3D" id="3.40.50.620">
    <property type="entry name" value="HUPs"/>
    <property type="match status" value="1"/>
</dbReference>
<keyword evidence="4" id="KW-1185">Reference proteome</keyword>
<evidence type="ECO:0000313" key="4">
    <source>
        <dbReference type="Proteomes" id="UP001280629"/>
    </source>
</evidence>
<gene>
    <name evidence="3" type="ORF">QT716_07710</name>
</gene>
<evidence type="ECO:0000259" key="2">
    <source>
        <dbReference type="Pfam" id="PF00582"/>
    </source>
</evidence>
<proteinExistence type="inferred from homology"/>
<accession>A0ABU4G0P5</accession>
<sequence length="139" mass="15568">MYQKILLAADGSENSIRAAREAARLANCSDDSIITIAFVADFDKAKESVLHAESKDSLELKRRKQLKPVELILREYDVPYEIKILHGDPAPVLIDFAHAELFDLVVIGSRGLNSFQEMILGSVSHKVMKRLHCPVLLIK</sequence>
<dbReference type="InterPro" id="IPR014729">
    <property type="entry name" value="Rossmann-like_a/b/a_fold"/>
</dbReference>
<dbReference type="RefSeq" id="WP_317935496.1">
    <property type="nucleotide sequence ID" value="NZ_JAUBDH010000004.1"/>
</dbReference>
<dbReference type="SUPFAM" id="SSF52402">
    <property type="entry name" value="Adenine nucleotide alpha hydrolases-like"/>
    <property type="match status" value="1"/>
</dbReference>
<protein>
    <submittedName>
        <fullName evidence="3">Universal stress protein</fullName>
    </submittedName>
</protein>
<comment type="similarity">
    <text evidence="1">Belongs to the universal stress protein A family.</text>
</comment>
<dbReference type="Proteomes" id="UP001280629">
    <property type="component" value="Unassembled WGS sequence"/>
</dbReference>
<name>A0ABU4G0P5_9BACL</name>
<dbReference type="EMBL" id="JAUBDH010000004">
    <property type="protein sequence ID" value="MDW0109945.1"/>
    <property type="molecule type" value="Genomic_DNA"/>
</dbReference>
<feature type="domain" description="UspA" evidence="2">
    <location>
        <begin position="1"/>
        <end position="139"/>
    </location>
</feature>
<reference evidence="3 4" key="1">
    <citation type="submission" date="2023-06" db="EMBL/GenBank/DDBJ databases">
        <title>Sporosarcina sp. nov., isolated from Korean traditional fermented seafood 'Jeotgal'.</title>
        <authorList>
            <person name="Yang A.-I."/>
            <person name="Shin N.-R."/>
        </authorList>
    </citation>
    <scope>NUCLEOTIDE SEQUENCE [LARGE SCALE GENOMIC DNA]</scope>
    <source>
        <strain evidence="3 4">KCTC3840</strain>
    </source>
</reference>
<evidence type="ECO:0000313" key="3">
    <source>
        <dbReference type="EMBL" id="MDW0109945.1"/>
    </source>
</evidence>
<dbReference type="PANTHER" id="PTHR46268">
    <property type="entry name" value="STRESS RESPONSE PROTEIN NHAX"/>
    <property type="match status" value="1"/>
</dbReference>
<comment type="caution">
    <text evidence="3">The sequence shown here is derived from an EMBL/GenBank/DDBJ whole genome shotgun (WGS) entry which is preliminary data.</text>
</comment>
<dbReference type="Pfam" id="PF00582">
    <property type="entry name" value="Usp"/>
    <property type="match status" value="1"/>
</dbReference>